<evidence type="ECO:0000313" key="1">
    <source>
        <dbReference type="EMBL" id="EMS59035.1"/>
    </source>
</evidence>
<organism evidence="1">
    <name type="scientific">Triticum urartu</name>
    <name type="common">Red wild einkorn</name>
    <name type="synonym">Crithodium urartu</name>
    <dbReference type="NCBI Taxonomy" id="4572"/>
    <lineage>
        <taxon>Eukaryota</taxon>
        <taxon>Viridiplantae</taxon>
        <taxon>Streptophyta</taxon>
        <taxon>Embryophyta</taxon>
        <taxon>Tracheophyta</taxon>
        <taxon>Spermatophyta</taxon>
        <taxon>Magnoliopsida</taxon>
        <taxon>Liliopsida</taxon>
        <taxon>Poales</taxon>
        <taxon>Poaceae</taxon>
        <taxon>BOP clade</taxon>
        <taxon>Pooideae</taxon>
        <taxon>Triticodae</taxon>
        <taxon>Triticeae</taxon>
        <taxon>Triticinae</taxon>
        <taxon>Triticum</taxon>
    </lineage>
</organism>
<gene>
    <name evidence="1" type="ORF">TRIUR3_20239</name>
</gene>
<dbReference type="EMBL" id="KD125217">
    <property type="protein sequence ID" value="EMS59035.1"/>
    <property type="molecule type" value="Genomic_DNA"/>
</dbReference>
<protein>
    <submittedName>
        <fullName evidence="1">Uncharacterized protein</fullName>
    </submittedName>
</protein>
<sequence length="50" mass="5543">MAVLSYCMMDEAVEESSIVLAGLIIPLHGDGIYAKTDDRIEFVDEVWLIA</sequence>
<dbReference type="AlphaFoldDB" id="M8A345"/>
<reference evidence="1" key="1">
    <citation type="journal article" date="2013" name="Nature">
        <title>Draft genome of the wheat A-genome progenitor Triticum urartu.</title>
        <authorList>
            <person name="Ling H.Q."/>
            <person name="Zhao S."/>
            <person name="Liu D."/>
            <person name="Wang J."/>
            <person name="Sun H."/>
            <person name="Zhang C."/>
            <person name="Fan H."/>
            <person name="Li D."/>
            <person name="Dong L."/>
            <person name="Tao Y."/>
            <person name="Gao C."/>
            <person name="Wu H."/>
            <person name="Li Y."/>
            <person name="Cui Y."/>
            <person name="Guo X."/>
            <person name="Zheng S."/>
            <person name="Wang B."/>
            <person name="Yu K."/>
            <person name="Liang Q."/>
            <person name="Yang W."/>
            <person name="Lou X."/>
            <person name="Chen J."/>
            <person name="Feng M."/>
            <person name="Jian J."/>
            <person name="Zhang X."/>
            <person name="Luo G."/>
            <person name="Jiang Y."/>
            <person name="Liu J."/>
            <person name="Wang Z."/>
            <person name="Sha Y."/>
            <person name="Zhang B."/>
            <person name="Wu H."/>
            <person name="Tang D."/>
            <person name="Shen Q."/>
            <person name="Xue P."/>
            <person name="Zou S."/>
            <person name="Wang X."/>
            <person name="Liu X."/>
            <person name="Wang F."/>
            <person name="Yang Y."/>
            <person name="An X."/>
            <person name="Dong Z."/>
            <person name="Zhang K."/>
            <person name="Zhang X."/>
            <person name="Luo M.C."/>
            <person name="Dvorak J."/>
            <person name="Tong Y."/>
            <person name="Wang J."/>
            <person name="Yang H."/>
            <person name="Li Z."/>
            <person name="Wang D."/>
            <person name="Zhang A."/>
            <person name="Wang J."/>
        </authorList>
    </citation>
    <scope>NUCLEOTIDE SEQUENCE</scope>
</reference>
<name>M8A345_TRIUA</name>
<accession>M8A345</accession>
<proteinExistence type="predicted"/>